<accession>H8Z4S3</accession>
<evidence type="ECO:0000256" key="2">
    <source>
        <dbReference type="SAM" id="MobiDB-lite"/>
    </source>
</evidence>
<dbReference type="SUPFAM" id="SSF143120">
    <property type="entry name" value="YefM-like"/>
    <property type="match status" value="1"/>
</dbReference>
<dbReference type="InterPro" id="IPR036165">
    <property type="entry name" value="YefM-like_sf"/>
</dbReference>
<dbReference type="HOGENOM" id="CLU_163140_3_2_6"/>
<name>H8Z4S3_9GAMM</name>
<evidence type="ECO:0000313" key="3">
    <source>
        <dbReference type="EMBL" id="EIC20330.1"/>
    </source>
</evidence>
<dbReference type="Proteomes" id="UP000002964">
    <property type="component" value="Unassembled WGS sequence"/>
</dbReference>
<sequence length="101" mass="10929">MSTISLQEARATLPGLLHHLMPGEEVRIIENGRILGRLLPGEAPSVKQPRSLDSTKASDADMVPDSGATNRLRPPPGLGKGYITIVADDDEYLTDFADYMP</sequence>
<dbReference type="OrthoDB" id="9800503at2"/>
<dbReference type="eggNOG" id="COG4118">
    <property type="taxonomic scope" value="Bacteria"/>
</dbReference>
<gene>
    <name evidence="3" type="ORF">Thi970DRAFT_03956</name>
</gene>
<comment type="similarity">
    <text evidence="1">Belongs to the phD/YefM antitoxin family.</text>
</comment>
<protein>
    <submittedName>
        <fullName evidence="3">Antitoxin of toxin-antitoxin stability system</fullName>
    </submittedName>
</protein>
<dbReference type="STRING" id="631362.Thi970DRAFT_03956"/>
<reference evidence="4" key="1">
    <citation type="submission" date="2011-06" db="EMBL/GenBank/DDBJ databases">
        <authorList>
            <consortium name="US DOE Joint Genome Institute (JGI-PGF)"/>
            <person name="Lucas S."/>
            <person name="Han J."/>
            <person name="Lapidus A."/>
            <person name="Cheng J.-F."/>
            <person name="Goodwin L."/>
            <person name="Pitluck S."/>
            <person name="Peters L."/>
            <person name="Land M.L."/>
            <person name="Hauser L."/>
            <person name="Vogl K."/>
            <person name="Liu Z."/>
            <person name="Overmann J."/>
            <person name="Frigaard N.-U."/>
            <person name="Bryant D.A."/>
            <person name="Woyke T.J."/>
        </authorList>
    </citation>
    <scope>NUCLEOTIDE SEQUENCE [LARGE SCALE GENOMIC DNA]</scope>
    <source>
        <strain evidence="4">970</strain>
    </source>
</reference>
<dbReference type="AlphaFoldDB" id="H8Z4S3"/>
<feature type="region of interest" description="Disordered" evidence="2">
    <location>
        <begin position="40"/>
        <end position="75"/>
    </location>
</feature>
<keyword evidence="4" id="KW-1185">Reference proteome</keyword>
<reference evidence="3 4" key="2">
    <citation type="submission" date="2011-11" db="EMBL/GenBank/DDBJ databases">
        <authorList>
            <consortium name="US DOE Joint Genome Institute"/>
            <person name="Lucas S."/>
            <person name="Han J."/>
            <person name="Lapidus A."/>
            <person name="Cheng J.-F."/>
            <person name="Goodwin L."/>
            <person name="Pitluck S."/>
            <person name="Peters L."/>
            <person name="Ovchinnikova G."/>
            <person name="Zhang X."/>
            <person name="Detter J.C."/>
            <person name="Han C."/>
            <person name="Tapia R."/>
            <person name="Land M."/>
            <person name="Hauser L."/>
            <person name="Kyrpides N."/>
            <person name="Ivanova N."/>
            <person name="Pagani I."/>
            <person name="Vogl K."/>
            <person name="Liu Z."/>
            <person name="Overmann J."/>
            <person name="Frigaard N.-U."/>
            <person name="Bryant D."/>
            <person name="Woyke T."/>
        </authorList>
    </citation>
    <scope>NUCLEOTIDE SEQUENCE [LARGE SCALE GENOMIC DNA]</scope>
    <source>
        <strain evidence="3 4">970</strain>
    </source>
</reference>
<dbReference type="RefSeq" id="WP_009150733.1">
    <property type="nucleotide sequence ID" value="NZ_CP121471.1"/>
</dbReference>
<evidence type="ECO:0000313" key="4">
    <source>
        <dbReference type="Proteomes" id="UP000002964"/>
    </source>
</evidence>
<organism evidence="3 4">
    <name type="scientific">Thiorhodovibrio frisius</name>
    <dbReference type="NCBI Taxonomy" id="631362"/>
    <lineage>
        <taxon>Bacteria</taxon>
        <taxon>Pseudomonadati</taxon>
        <taxon>Pseudomonadota</taxon>
        <taxon>Gammaproteobacteria</taxon>
        <taxon>Chromatiales</taxon>
        <taxon>Chromatiaceae</taxon>
        <taxon>Thiorhodovibrio</taxon>
    </lineage>
</organism>
<evidence type="ECO:0000256" key="1">
    <source>
        <dbReference type="ARBA" id="ARBA00009981"/>
    </source>
</evidence>
<dbReference type="EMBL" id="JH603170">
    <property type="protein sequence ID" value="EIC20330.1"/>
    <property type="molecule type" value="Genomic_DNA"/>
</dbReference>
<proteinExistence type="inferred from homology"/>